<gene>
    <name evidence="3" type="ORF">NCTC11413_01858</name>
</gene>
<evidence type="ECO:0000259" key="1">
    <source>
        <dbReference type="Pfam" id="PF05662"/>
    </source>
</evidence>
<dbReference type="Pfam" id="PF13018">
    <property type="entry name" value="ESPR"/>
    <property type="match status" value="1"/>
</dbReference>
<evidence type="ECO:0000313" key="4">
    <source>
        <dbReference type="Proteomes" id="UP000254232"/>
    </source>
</evidence>
<dbReference type="GeneID" id="77262631"/>
<protein>
    <submittedName>
        <fullName evidence="3">Haemagglutinin</fullName>
    </submittedName>
</protein>
<dbReference type="InterPro" id="IPR011049">
    <property type="entry name" value="Serralysin-like_metalloprot_C"/>
</dbReference>
<organism evidence="3 4">
    <name type="scientific">Gallibacterium anatis</name>
    <dbReference type="NCBI Taxonomy" id="750"/>
    <lineage>
        <taxon>Bacteria</taxon>
        <taxon>Pseudomonadati</taxon>
        <taxon>Pseudomonadota</taxon>
        <taxon>Gammaproteobacteria</taxon>
        <taxon>Pasteurellales</taxon>
        <taxon>Pasteurellaceae</taxon>
        <taxon>Gallibacterium</taxon>
    </lineage>
</organism>
<dbReference type="RefSeq" id="WP_018346507.1">
    <property type="nucleotide sequence ID" value="NZ_UGGZ01000001.1"/>
</dbReference>
<dbReference type="AlphaFoldDB" id="A0A377H9B2"/>
<dbReference type="EMBL" id="UGGZ01000001">
    <property type="protein sequence ID" value="STO38720.1"/>
    <property type="molecule type" value="Genomic_DNA"/>
</dbReference>
<dbReference type="Proteomes" id="UP000254232">
    <property type="component" value="Unassembled WGS sequence"/>
</dbReference>
<accession>A0A377H9B2</accession>
<dbReference type="Gene3D" id="2.20.70.140">
    <property type="match status" value="1"/>
</dbReference>
<dbReference type="SUPFAM" id="SSF101967">
    <property type="entry name" value="Adhesin YadA, collagen-binding domain"/>
    <property type="match status" value="1"/>
</dbReference>
<feature type="domain" description="Trimeric autotransporter adhesin YadA-like stalk" evidence="1">
    <location>
        <begin position="1163"/>
        <end position="1199"/>
    </location>
</feature>
<dbReference type="InterPro" id="IPR008635">
    <property type="entry name" value="Coiled_stalk_dom"/>
</dbReference>
<proteinExistence type="predicted"/>
<sequence length="1268" mass="131669">MNKIYKVIFNHRLGNFVVVSELAKSCGKTQSVASEQPVSRFNPFSFLLKTLTAGILLALGTVQTVMAAESVILPAGTNVTLVANDDGSYSITTNNNTMSVGQIETDPNRKTKYKTSLQLNGFGILQNRYDGANEFKEPYLSGIGLGSDVTVGNADSIAIGRAAVAESFAQDNRKGAIALGANSKATKRSAIALGYNTQSNYSGAVAIGGGGKDTSARAGWDSTSLGFNVKTEGARNTVGIGSKLRAEGEGNIVLSSTSKEREDKNLFATVKGKSNIVIGADARLVGQHNNGRFYEASGAKYLGTDYQVWDDISNNVVIGAENTVNGGGSPDFTTRNAVFGSNNTINAGVNDSVVIGSGVTVAASNTVYIGSHSEANLEAGESTAGELGMTAFTDTEFTTIFGTTKFAGSGATGRGVVTVGSQGKERLIQYVAPGLIDEKSTDAINGSQLYQVITHSLSQLEVGTDASGTSTDKITLKPDSYRFDIVGQNGVTTAVNGKVVNVGLQQATLTATNGAVTASNTGDSYATAGSVATAITNAIAQTTQQYQGDNNSGTNAVTIKRTPSDILKIQGEATEVSGEKNIGVQAKADGTLLLRLAKSLNLGDGGSLTIGKTVINKDGVKADNVTASTTTTNSLVVKDKPAEGATDAKEVDISSGQITFKDNTDSTDGTFKSLVLSTTQSGTNALGASTDTKTDRLVFAGKQLATIDDGLSFKGDLLQGETTATIINRKLNSLLKVEGGYSGSKDDLISGNIAVVATPDDTLKLRLAKNLQSMNSIAFGDAGSNSNPYIKMTLNGASSATSTSPIMQFESKTDLAAPRISGIFTEQLGSDNSFKIKSDSDVVTVGELKAYTQGRANATDTSIQNLWYGFSTATTTTTTPSDGSTATTTTTTNYAVRHPVTSTDGAQNVIPVKGDKNISVKATGTSNKDENGELQISLTKDVSIGTHGTGNGGTLTVNGEENSEQIVLNGSDSTISITDGKQQRLLLDGTKGEMTFLNAAGNYSVFTLTPQAIPTLDGSKPLYRIQMDGVAVATLDDGMKFAGNSMEQPDIITRTLNDEVLQVKGGFALQDGAKVEDKTTDKNTYVVAEKDAEGKLTGSLLVRLAKDLTDLNSASFKNSDGSSTTVNTTVDGNGISITPNNTADTAKTVSLTKDGLSNGGNTITNLADGTINENSTDAVTGKQLYNLAQQYQGDDTDVTVTRRSDQVLRITGGASDVSSNNNIGVTANTTDGTLTLRLAKSLDLGSDGKLTIGNASMANDSIRWAGLP</sequence>
<evidence type="ECO:0000313" key="3">
    <source>
        <dbReference type="EMBL" id="STO38720.1"/>
    </source>
</evidence>
<reference evidence="3 4" key="1">
    <citation type="submission" date="2018-06" db="EMBL/GenBank/DDBJ databases">
        <authorList>
            <consortium name="Pathogen Informatics"/>
            <person name="Doyle S."/>
        </authorList>
    </citation>
    <scope>NUCLEOTIDE SEQUENCE [LARGE SCALE GENOMIC DNA]</scope>
    <source>
        <strain evidence="3 4">NCTC11413</strain>
    </source>
</reference>
<evidence type="ECO:0000259" key="2">
    <source>
        <dbReference type="Pfam" id="PF13018"/>
    </source>
</evidence>
<dbReference type="Pfam" id="PF05662">
    <property type="entry name" value="YadA_stalk"/>
    <property type="match status" value="2"/>
</dbReference>
<dbReference type="InterPro" id="IPR024973">
    <property type="entry name" value="ESPR"/>
</dbReference>
<dbReference type="Gene3D" id="1.20.5.170">
    <property type="match status" value="1"/>
</dbReference>
<dbReference type="Gene3D" id="2.150.10.10">
    <property type="entry name" value="Serralysin-like metalloprotease, C-terminal"/>
    <property type="match status" value="2"/>
</dbReference>
<feature type="domain" description="Trimeric autotransporter adhesin YadA-like stalk" evidence="1">
    <location>
        <begin position="431"/>
        <end position="467"/>
    </location>
</feature>
<feature type="domain" description="ESPR" evidence="2">
    <location>
        <begin position="1"/>
        <end position="36"/>
    </location>
</feature>
<name>A0A377H9B2_9PAST</name>
<dbReference type="GO" id="GO:0019867">
    <property type="term" value="C:outer membrane"/>
    <property type="evidence" value="ECO:0007669"/>
    <property type="project" value="InterPro"/>
</dbReference>